<dbReference type="GO" id="GO:0016491">
    <property type="term" value="F:oxidoreductase activity"/>
    <property type="evidence" value="ECO:0007669"/>
    <property type="project" value="InterPro"/>
</dbReference>
<feature type="domain" description="Tyrosinase copper-binding" evidence="6">
    <location>
        <begin position="351"/>
        <end position="362"/>
    </location>
</feature>
<reference evidence="7" key="1">
    <citation type="submission" date="2021-06" db="EMBL/GenBank/DDBJ databases">
        <authorList>
            <person name="Kallberg Y."/>
            <person name="Tangrot J."/>
            <person name="Rosling A."/>
        </authorList>
    </citation>
    <scope>NUCLEOTIDE SEQUENCE</scope>
    <source>
        <strain evidence="7">87-6 pot B 2015</strain>
    </source>
</reference>
<dbReference type="InterPro" id="IPR037020">
    <property type="entry name" value="Hemocyanin_C_sf"/>
</dbReference>
<dbReference type="InterPro" id="IPR000896">
    <property type="entry name" value="Hemocyanin/hexamerin_mid_dom"/>
</dbReference>
<dbReference type="InterPro" id="IPR014756">
    <property type="entry name" value="Ig_E-set"/>
</dbReference>
<dbReference type="SUPFAM" id="SSF48056">
    <property type="entry name" value="Di-copper centre-containing domain"/>
    <property type="match status" value="1"/>
</dbReference>
<dbReference type="SUPFAM" id="SSF81296">
    <property type="entry name" value="E set domains"/>
    <property type="match status" value="1"/>
</dbReference>
<dbReference type="InterPro" id="IPR005203">
    <property type="entry name" value="Hemocyanin_C"/>
</dbReference>
<dbReference type="InterPro" id="IPR002227">
    <property type="entry name" value="Tyrosinase_Cu-bd"/>
</dbReference>
<name>A0A9N8WP05_FUNMO</name>
<dbReference type="Gene3D" id="2.60.40.1520">
    <property type="entry name" value="Hemocyanin, C-terminal domain"/>
    <property type="match status" value="1"/>
</dbReference>
<comment type="caution">
    <text evidence="7">The sequence shown here is derived from an EMBL/GenBank/DDBJ whole genome shotgun (WGS) entry which is preliminary data.</text>
</comment>
<evidence type="ECO:0000256" key="1">
    <source>
        <dbReference type="ARBA" id="ARBA00004613"/>
    </source>
</evidence>
<dbReference type="GO" id="GO:0046872">
    <property type="term" value="F:metal ion binding"/>
    <property type="evidence" value="ECO:0007669"/>
    <property type="project" value="UniProtKB-KW"/>
</dbReference>
<dbReference type="AlphaFoldDB" id="A0A9N8WP05"/>
<gene>
    <name evidence="7" type="ORF">FMOSSE_LOCUS3645</name>
</gene>
<comment type="subcellular location">
    <subcellularLocation>
        <location evidence="1">Secreted</location>
    </subcellularLocation>
</comment>
<evidence type="ECO:0000313" key="7">
    <source>
        <dbReference type="EMBL" id="CAG8493225.1"/>
    </source>
</evidence>
<dbReference type="Gene3D" id="1.10.1280.10">
    <property type="entry name" value="Di-copper center containing domain from catechol oxidase"/>
    <property type="match status" value="1"/>
</dbReference>
<protein>
    <submittedName>
        <fullName evidence="7">6150_t:CDS:1</fullName>
    </submittedName>
</protein>
<dbReference type="InterPro" id="IPR013788">
    <property type="entry name" value="Hemocyanin/hexamerin"/>
</dbReference>
<evidence type="ECO:0000256" key="3">
    <source>
        <dbReference type="ARBA" id="ARBA00022723"/>
    </source>
</evidence>
<keyword evidence="3" id="KW-0479">Metal-binding</keyword>
<organism evidence="7 8">
    <name type="scientific">Funneliformis mosseae</name>
    <name type="common">Endomycorrhizal fungus</name>
    <name type="synonym">Glomus mosseae</name>
    <dbReference type="NCBI Taxonomy" id="27381"/>
    <lineage>
        <taxon>Eukaryota</taxon>
        <taxon>Fungi</taxon>
        <taxon>Fungi incertae sedis</taxon>
        <taxon>Mucoromycota</taxon>
        <taxon>Glomeromycotina</taxon>
        <taxon>Glomeromycetes</taxon>
        <taxon>Glomerales</taxon>
        <taxon>Glomeraceae</taxon>
        <taxon>Funneliformis</taxon>
    </lineage>
</organism>
<dbReference type="InterPro" id="IPR008922">
    <property type="entry name" value="Di-copper_centre_dom_sf"/>
</dbReference>
<feature type="region of interest" description="Disordered" evidence="5">
    <location>
        <begin position="230"/>
        <end position="257"/>
    </location>
</feature>
<evidence type="ECO:0000256" key="5">
    <source>
        <dbReference type="SAM" id="MobiDB-lite"/>
    </source>
</evidence>
<dbReference type="Proteomes" id="UP000789375">
    <property type="component" value="Unassembled WGS sequence"/>
</dbReference>
<dbReference type="PROSITE" id="PS00498">
    <property type="entry name" value="TYROSINASE_2"/>
    <property type="match status" value="1"/>
</dbReference>
<sequence length="659" mass="75266">MSTKVARHPKQDAITNFLKVPKNFRKDEVRVNNTFGFTPFDSVQARKASELAAQFMIVANSNPKDTIDHVLEFVQKQTETVDPELVRWAFMIFIAHHPAARDQQLRIPSLVNRAPQLTVPKKPQVPLTPGPIISDKPPALLTEQLEGDVELYLDWFREDPNLNEHHEHWHIVYPGGGVPDPSNPKIRIPKDRHGELFIYMHRQMLARHDIERLALGIPLIKPLENYREPIPQGYNPNEHLVDSSDDSPYATRQSNKKLGNLGKGMTVEDLESYRDALIQAIDSGKLAGNIDITNNILGSTIESSDENMEQRYGSLHNTGHVLLAYINDPGRANDAGNDPGVMSSPRVAARDPVFWRWHRHVDDLFNRWQDKLEPNNFSDAPPVNVKGIILVYKDKLPISHGATQDKQAADFGEKTFGGSNFGADVSKNEIVTTELQTKMKRRNWTWVEDTGKTDTIEYLFPREYYYYFRVENTSSSQLDATFRVFLAPEELAHSRRHWIEMDKFKQTLAPKSKTVVCRDCDMSSIVRQPPQKTEDELDDTTTPPGTVESLNEKYCDCGWPFHLLLPRGRKDGLKFKLLVFISDWSKDKVPTMSRCGSISYCGAERPGDKYPDIRPMGYPFDKPFKNNSYEETFANLHNASIKDITIRWVDDFPEIVTKA</sequence>
<keyword evidence="8" id="KW-1185">Reference proteome</keyword>
<proteinExistence type="predicted"/>
<dbReference type="Pfam" id="PF00372">
    <property type="entry name" value="Hemocyanin_M"/>
    <property type="match status" value="1"/>
</dbReference>
<keyword evidence="2" id="KW-0964">Secreted</keyword>
<dbReference type="Pfam" id="PF03723">
    <property type="entry name" value="Hemocyanin_C"/>
    <property type="match status" value="1"/>
</dbReference>
<dbReference type="GO" id="GO:0005576">
    <property type="term" value="C:extracellular region"/>
    <property type="evidence" value="ECO:0007669"/>
    <property type="project" value="UniProtKB-SubCell"/>
</dbReference>
<dbReference type="EMBL" id="CAJVPP010000557">
    <property type="protein sequence ID" value="CAG8493225.1"/>
    <property type="molecule type" value="Genomic_DNA"/>
</dbReference>
<evidence type="ECO:0000256" key="2">
    <source>
        <dbReference type="ARBA" id="ARBA00022525"/>
    </source>
</evidence>
<evidence type="ECO:0000313" key="8">
    <source>
        <dbReference type="Proteomes" id="UP000789375"/>
    </source>
</evidence>
<evidence type="ECO:0000259" key="6">
    <source>
        <dbReference type="PROSITE" id="PS00498"/>
    </source>
</evidence>
<dbReference type="PANTHER" id="PTHR11511">
    <property type="entry name" value="LARVAL STORAGE PROTEIN/PHENOLOXIDASE"/>
    <property type="match status" value="1"/>
</dbReference>
<dbReference type="PRINTS" id="PR00187">
    <property type="entry name" value="HAEMOCYANIN"/>
</dbReference>
<keyword evidence="4" id="KW-1015">Disulfide bond</keyword>
<evidence type="ECO:0000256" key="4">
    <source>
        <dbReference type="ARBA" id="ARBA00023157"/>
    </source>
</evidence>
<dbReference type="PANTHER" id="PTHR11511:SF4">
    <property type="entry name" value="PHENOLOXIDASE 2-RELATED"/>
    <property type="match status" value="1"/>
</dbReference>
<accession>A0A9N8WP05</accession>